<dbReference type="InterPro" id="IPR000644">
    <property type="entry name" value="CBS_dom"/>
</dbReference>
<gene>
    <name evidence="5" type="ORF">RSO01_42520</name>
</gene>
<dbReference type="EMBL" id="BKAJ01000074">
    <property type="protein sequence ID" value="GEP57086.1"/>
    <property type="molecule type" value="Genomic_DNA"/>
</dbReference>
<evidence type="ECO:0000256" key="2">
    <source>
        <dbReference type="PROSITE-ProRule" id="PRU00703"/>
    </source>
</evidence>
<accession>A0A512NDQ4</accession>
<name>A0A512NDQ4_9HYPH</name>
<evidence type="ECO:0000259" key="3">
    <source>
        <dbReference type="PROSITE" id="PS50914"/>
    </source>
</evidence>
<dbReference type="PROSITE" id="PS50914">
    <property type="entry name" value="BON"/>
    <property type="match status" value="1"/>
</dbReference>
<keyword evidence="6" id="KW-1185">Reference proteome</keyword>
<dbReference type="Gene3D" id="3.10.580.10">
    <property type="entry name" value="CBS-domain"/>
    <property type="match status" value="1"/>
</dbReference>
<dbReference type="SUPFAM" id="SSF54631">
    <property type="entry name" value="CBS-domain pair"/>
    <property type="match status" value="1"/>
</dbReference>
<evidence type="ECO:0008006" key="7">
    <source>
        <dbReference type="Google" id="ProtNLM"/>
    </source>
</evidence>
<dbReference type="SMART" id="SM00116">
    <property type="entry name" value="CBS"/>
    <property type="match status" value="2"/>
</dbReference>
<dbReference type="InterPro" id="IPR007055">
    <property type="entry name" value="BON_dom"/>
</dbReference>
<organism evidence="5 6">
    <name type="scientific">Reyranella soli</name>
    <dbReference type="NCBI Taxonomy" id="1230389"/>
    <lineage>
        <taxon>Bacteria</taxon>
        <taxon>Pseudomonadati</taxon>
        <taxon>Pseudomonadota</taxon>
        <taxon>Alphaproteobacteria</taxon>
        <taxon>Hyphomicrobiales</taxon>
        <taxon>Reyranellaceae</taxon>
        <taxon>Reyranella</taxon>
    </lineage>
</organism>
<dbReference type="InterPro" id="IPR017080">
    <property type="entry name" value="UCP036990_CBS_BON"/>
</dbReference>
<dbReference type="Pfam" id="PF04972">
    <property type="entry name" value="BON"/>
    <property type="match status" value="1"/>
</dbReference>
<comment type="caution">
    <text evidence="5">The sequence shown here is derived from an EMBL/GenBank/DDBJ whole genome shotgun (WGS) entry which is preliminary data.</text>
</comment>
<protein>
    <recommendedName>
        <fullName evidence="7">Histidine kinase</fullName>
    </recommendedName>
</protein>
<dbReference type="PANTHER" id="PTHR43080">
    <property type="entry name" value="CBS DOMAIN-CONTAINING PROTEIN CBSX3, MITOCHONDRIAL"/>
    <property type="match status" value="1"/>
</dbReference>
<sequence length="225" mass="24575">MSREIVCVGVEETVFDAAELLLSARVSAAPVTNDKGAIVGIISEADLIRRAEIGTAARKTWLGHLLDSEASAARAFVATQARRVADVMTRDVVTADEDTTLSELVDLMERHDIKRIPIVRGTVVVGVVSRADLLRALLSREPDRPVLQPTDRALRGNVVDALENRPWTSRWPINVYANDGVVHLWGFVEGKDVRDAYRVAAESVPGVRRVKNHLRTIPASVGMGV</sequence>
<feature type="domain" description="CBS" evidence="4">
    <location>
        <begin position="1"/>
        <end position="57"/>
    </location>
</feature>
<evidence type="ECO:0000259" key="4">
    <source>
        <dbReference type="PROSITE" id="PS51371"/>
    </source>
</evidence>
<dbReference type="CDD" id="cd04586">
    <property type="entry name" value="CBS_pair_BON_assoc"/>
    <property type="match status" value="1"/>
</dbReference>
<dbReference type="InterPro" id="IPR051257">
    <property type="entry name" value="Diverse_CBS-Domain"/>
</dbReference>
<dbReference type="Pfam" id="PF00571">
    <property type="entry name" value="CBS"/>
    <property type="match status" value="2"/>
</dbReference>
<evidence type="ECO:0000313" key="5">
    <source>
        <dbReference type="EMBL" id="GEP57086.1"/>
    </source>
</evidence>
<dbReference type="AlphaFoldDB" id="A0A512NDQ4"/>
<reference evidence="5 6" key="1">
    <citation type="submission" date="2019-07" db="EMBL/GenBank/DDBJ databases">
        <title>Whole genome shotgun sequence of Reyranella soli NBRC 108950.</title>
        <authorList>
            <person name="Hosoyama A."/>
            <person name="Uohara A."/>
            <person name="Ohji S."/>
            <person name="Ichikawa N."/>
        </authorList>
    </citation>
    <scope>NUCLEOTIDE SEQUENCE [LARGE SCALE GENOMIC DNA]</scope>
    <source>
        <strain evidence="5 6">NBRC 108950</strain>
    </source>
</reference>
<feature type="domain" description="BON" evidence="3">
    <location>
        <begin position="150"/>
        <end position="218"/>
    </location>
</feature>
<evidence type="ECO:0000256" key="1">
    <source>
        <dbReference type="ARBA" id="ARBA00023122"/>
    </source>
</evidence>
<dbReference type="PROSITE" id="PS51371">
    <property type="entry name" value="CBS"/>
    <property type="match status" value="2"/>
</dbReference>
<dbReference type="PIRSF" id="PIRSF036990">
    <property type="entry name" value="UCP036990_CBS_BON"/>
    <property type="match status" value="1"/>
</dbReference>
<dbReference type="RefSeq" id="WP_170303240.1">
    <property type="nucleotide sequence ID" value="NZ_BKAJ01000074.1"/>
</dbReference>
<keyword evidence="1 2" id="KW-0129">CBS domain</keyword>
<feature type="domain" description="CBS" evidence="4">
    <location>
        <begin position="88"/>
        <end position="146"/>
    </location>
</feature>
<dbReference type="InterPro" id="IPR046342">
    <property type="entry name" value="CBS_dom_sf"/>
</dbReference>
<dbReference type="Gene3D" id="3.30.1340.30">
    <property type="match status" value="1"/>
</dbReference>
<proteinExistence type="predicted"/>
<evidence type="ECO:0000313" key="6">
    <source>
        <dbReference type="Proteomes" id="UP000321058"/>
    </source>
</evidence>
<dbReference type="PANTHER" id="PTHR43080:SF26">
    <property type="entry name" value="REGULATORY PROTEIN"/>
    <property type="match status" value="1"/>
</dbReference>
<dbReference type="Proteomes" id="UP000321058">
    <property type="component" value="Unassembled WGS sequence"/>
</dbReference>